<evidence type="ECO:0000256" key="2">
    <source>
        <dbReference type="ARBA" id="ARBA00022763"/>
    </source>
</evidence>
<dbReference type="PANTHER" id="PTHR30446">
    <property type="entry name" value="RECOMBINATION PROTEIN RECR"/>
    <property type="match status" value="1"/>
</dbReference>
<dbReference type="InterPro" id="IPR000093">
    <property type="entry name" value="DNA_Rcmb_RecR"/>
</dbReference>
<dbReference type="GO" id="GO:0006310">
    <property type="term" value="P:DNA recombination"/>
    <property type="evidence" value="ECO:0007669"/>
    <property type="project" value="UniProtKB-UniRule"/>
</dbReference>
<dbReference type="SUPFAM" id="SSF111304">
    <property type="entry name" value="Recombination protein RecR"/>
    <property type="match status" value="1"/>
</dbReference>
<dbReference type="InterPro" id="IPR015967">
    <property type="entry name" value="Rcmb_RecR_Znf"/>
</dbReference>
<dbReference type="AlphaFoldDB" id="A0A2N5XMT8"/>
<keyword evidence="1 7" id="KW-0479">Metal-binding</keyword>
<dbReference type="Gene3D" id="1.10.8.420">
    <property type="entry name" value="RecR Domain 1"/>
    <property type="match status" value="1"/>
</dbReference>
<sequence length="214" mass="22962">MANHVAGPEIEKLIKLLARLPGLGQRSARRVALHLIKNKDQLLIPLSDAMATAVDKIQVCETCGNVDSANPCTICTDARRDPSLLVVVEDVSDLWALERASVLNAAYHVLGGTLSPLDGIGPDDLNIGGLLARTDKGEIKEIILAVNATVEGQTTAHYITDQLQAQAKQASVINPDFQPIKISQLAHGVPIGGELDYLDEGTLLQAMRSRKEFS</sequence>
<evidence type="ECO:0000313" key="10">
    <source>
        <dbReference type="Proteomes" id="UP000234881"/>
    </source>
</evidence>
<gene>
    <name evidence="7" type="primary">recR</name>
    <name evidence="9" type="ORF">C0081_16995</name>
</gene>
<dbReference type="GO" id="GO:0003677">
    <property type="term" value="F:DNA binding"/>
    <property type="evidence" value="ECO:0007669"/>
    <property type="project" value="UniProtKB-UniRule"/>
</dbReference>
<dbReference type="GO" id="GO:0006281">
    <property type="term" value="P:DNA repair"/>
    <property type="evidence" value="ECO:0007669"/>
    <property type="project" value="UniProtKB-UniRule"/>
</dbReference>
<keyword evidence="6 7" id="KW-0234">DNA repair</keyword>
<name>A0A2N5XMT8_9HYPH</name>
<dbReference type="InterPro" id="IPR034137">
    <property type="entry name" value="TOPRIM_RecR"/>
</dbReference>
<dbReference type="Proteomes" id="UP000234881">
    <property type="component" value="Unassembled WGS sequence"/>
</dbReference>
<evidence type="ECO:0000259" key="8">
    <source>
        <dbReference type="PROSITE" id="PS50880"/>
    </source>
</evidence>
<comment type="similarity">
    <text evidence="7">Belongs to the RecR family.</text>
</comment>
<keyword evidence="10" id="KW-1185">Reference proteome</keyword>
<protein>
    <recommendedName>
        <fullName evidence="7">Recombination protein RecR</fullName>
    </recommendedName>
</protein>
<dbReference type="PANTHER" id="PTHR30446:SF0">
    <property type="entry name" value="RECOMBINATION PROTEIN RECR"/>
    <property type="match status" value="1"/>
</dbReference>
<dbReference type="CDD" id="cd01025">
    <property type="entry name" value="TOPRIM_recR"/>
    <property type="match status" value="1"/>
</dbReference>
<reference evidence="9 10" key="1">
    <citation type="submission" date="2018-01" db="EMBL/GenBank/DDBJ databases">
        <title>The draft genome sequence of Cohaesibacter sp. H1304.</title>
        <authorList>
            <person name="Wang N.-N."/>
            <person name="Du Z.-J."/>
        </authorList>
    </citation>
    <scope>NUCLEOTIDE SEQUENCE [LARGE SCALE GENOMIC DNA]</scope>
    <source>
        <strain evidence="9 10">H1304</strain>
    </source>
</reference>
<dbReference type="Pfam" id="PF21176">
    <property type="entry name" value="RecR_HhH"/>
    <property type="match status" value="1"/>
</dbReference>
<dbReference type="OrthoDB" id="9802672at2"/>
<dbReference type="Gene3D" id="6.10.250.240">
    <property type="match status" value="1"/>
</dbReference>
<dbReference type="GO" id="GO:0008270">
    <property type="term" value="F:zinc ion binding"/>
    <property type="evidence" value="ECO:0007669"/>
    <property type="project" value="UniProtKB-KW"/>
</dbReference>
<accession>A0A2N5XMT8</accession>
<dbReference type="InterPro" id="IPR023627">
    <property type="entry name" value="Rcmb_RecR"/>
</dbReference>
<feature type="zinc finger region" description="C4-type" evidence="7">
    <location>
        <begin position="60"/>
        <end position="75"/>
    </location>
</feature>
<dbReference type="NCBIfam" id="TIGR00615">
    <property type="entry name" value="recR"/>
    <property type="match status" value="1"/>
</dbReference>
<dbReference type="Pfam" id="PF13662">
    <property type="entry name" value="Toprim_4"/>
    <property type="match status" value="1"/>
</dbReference>
<keyword evidence="3 7" id="KW-0863">Zinc-finger</keyword>
<organism evidence="9 10">
    <name type="scientific">Cohaesibacter celericrescens</name>
    <dbReference type="NCBI Taxonomy" id="2067669"/>
    <lineage>
        <taxon>Bacteria</taxon>
        <taxon>Pseudomonadati</taxon>
        <taxon>Pseudomonadota</taxon>
        <taxon>Alphaproteobacteria</taxon>
        <taxon>Hyphomicrobiales</taxon>
        <taxon>Cohaesibacteraceae</taxon>
    </lineage>
</organism>
<dbReference type="EMBL" id="PKUQ01000042">
    <property type="protein sequence ID" value="PLW75805.1"/>
    <property type="molecule type" value="Genomic_DNA"/>
</dbReference>
<evidence type="ECO:0000256" key="5">
    <source>
        <dbReference type="ARBA" id="ARBA00023172"/>
    </source>
</evidence>
<dbReference type="Pfam" id="PF02132">
    <property type="entry name" value="RecR_ZnF"/>
    <property type="match status" value="1"/>
</dbReference>
<dbReference type="PROSITE" id="PS50880">
    <property type="entry name" value="TOPRIM"/>
    <property type="match status" value="1"/>
</dbReference>
<keyword evidence="2 7" id="KW-0227">DNA damage</keyword>
<comment type="function">
    <text evidence="7">May play a role in DNA repair. It seems to be involved in an RecBC-independent recombinational process of DNA repair. It may act with RecF and RecO.</text>
</comment>
<evidence type="ECO:0000256" key="4">
    <source>
        <dbReference type="ARBA" id="ARBA00022833"/>
    </source>
</evidence>
<evidence type="ECO:0000256" key="6">
    <source>
        <dbReference type="ARBA" id="ARBA00023204"/>
    </source>
</evidence>
<evidence type="ECO:0000256" key="1">
    <source>
        <dbReference type="ARBA" id="ARBA00022723"/>
    </source>
</evidence>
<dbReference type="HAMAP" id="MF_00017">
    <property type="entry name" value="RecR"/>
    <property type="match status" value="1"/>
</dbReference>
<keyword evidence="4 7" id="KW-0862">Zinc</keyword>
<evidence type="ECO:0000256" key="3">
    <source>
        <dbReference type="ARBA" id="ARBA00022771"/>
    </source>
</evidence>
<evidence type="ECO:0000256" key="7">
    <source>
        <dbReference type="HAMAP-Rule" id="MF_00017"/>
    </source>
</evidence>
<dbReference type="RefSeq" id="WP_101535046.1">
    <property type="nucleotide sequence ID" value="NZ_PKUQ01000042.1"/>
</dbReference>
<keyword evidence="5 7" id="KW-0233">DNA recombination</keyword>
<dbReference type="SMART" id="SM00493">
    <property type="entry name" value="TOPRIM"/>
    <property type="match status" value="1"/>
</dbReference>
<dbReference type="InterPro" id="IPR006171">
    <property type="entry name" value="TOPRIM_dom"/>
</dbReference>
<dbReference type="Gene3D" id="3.40.1360.10">
    <property type="match status" value="1"/>
</dbReference>
<feature type="domain" description="Toprim" evidence="8">
    <location>
        <begin position="83"/>
        <end position="178"/>
    </location>
</feature>
<dbReference type="PROSITE" id="PS01300">
    <property type="entry name" value="RECR"/>
    <property type="match status" value="1"/>
</dbReference>
<comment type="caution">
    <text evidence="9">The sequence shown here is derived from an EMBL/GenBank/DDBJ whole genome shotgun (WGS) entry which is preliminary data.</text>
</comment>
<evidence type="ECO:0000313" key="9">
    <source>
        <dbReference type="EMBL" id="PLW75805.1"/>
    </source>
</evidence>
<proteinExistence type="inferred from homology"/>
<dbReference type="Pfam" id="PF21175">
    <property type="entry name" value="RecR_C"/>
    <property type="match status" value="1"/>
</dbReference>